<dbReference type="PANTHER" id="PTHR36766:SF30">
    <property type="entry name" value="TIR-NBS TYPE DISEASE RESISTANCE PROTEIN-RELATED"/>
    <property type="match status" value="1"/>
</dbReference>
<reference evidence="4 5" key="1">
    <citation type="journal article" date="2021" name="Nat. Plants">
        <title>The Taxus genome provides insights into paclitaxel biosynthesis.</title>
        <authorList>
            <person name="Xiong X."/>
            <person name="Gou J."/>
            <person name="Liao Q."/>
            <person name="Li Y."/>
            <person name="Zhou Q."/>
            <person name="Bi G."/>
            <person name="Li C."/>
            <person name="Du R."/>
            <person name="Wang X."/>
            <person name="Sun T."/>
            <person name="Guo L."/>
            <person name="Liang H."/>
            <person name="Lu P."/>
            <person name="Wu Y."/>
            <person name="Zhang Z."/>
            <person name="Ro D.K."/>
            <person name="Shang Y."/>
            <person name="Huang S."/>
            <person name="Yan J."/>
        </authorList>
    </citation>
    <scope>NUCLEOTIDE SEQUENCE [LARGE SCALE GENOMIC DNA]</scope>
    <source>
        <strain evidence="4">Ta-2019</strain>
    </source>
</reference>
<dbReference type="InterPro" id="IPR055414">
    <property type="entry name" value="LRR_R13L4/SHOC2-like"/>
</dbReference>
<name>A0AA38BTR0_TAXCH</name>
<dbReference type="Proteomes" id="UP000824469">
    <property type="component" value="Unassembled WGS sequence"/>
</dbReference>
<dbReference type="SUPFAM" id="SSF52058">
    <property type="entry name" value="L domain-like"/>
    <property type="match status" value="1"/>
</dbReference>
<evidence type="ECO:0000256" key="1">
    <source>
        <dbReference type="ARBA" id="ARBA00022737"/>
    </source>
</evidence>
<dbReference type="GO" id="GO:0043531">
    <property type="term" value="F:ADP binding"/>
    <property type="evidence" value="ECO:0007669"/>
    <property type="project" value="InterPro"/>
</dbReference>
<feature type="domain" description="Disease resistance R13L4/SHOC-2-like LRR" evidence="3">
    <location>
        <begin position="962"/>
        <end position="1122"/>
    </location>
</feature>
<dbReference type="EMBL" id="JAHRHJ020003813">
    <property type="protein sequence ID" value="KAH9289875.1"/>
    <property type="molecule type" value="Genomic_DNA"/>
</dbReference>
<evidence type="ECO:0000259" key="2">
    <source>
        <dbReference type="Pfam" id="PF00931"/>
    </source>
</evidence>
<feature type="domain" description="NB-ARC" evidence="2">
    <location>
        <begin position="203"/>
        <end position="378"/>
    </location>
</feature>
<sequence>GKTNATHGMLPPVRTRLPSASDVSKFSEEASKNVKLISTQISDYTGDKHSTAISVLTAIGNVHWVSVGFLLVASVLERLDKLKYNKMGRLKLLKSMNELAKVIMQLQRLPHLKIELQAKMNESIQLIVDGAILCCVQKKRNTLERFYKAATDGQDLEDLRFNVDEMHRMLHLQISFNTYDDVHSIVCSRPPVPYHNSEAVGIEHKITEVIKLLEWDDDKPAVVVVVHGIGGAGKTTLANEVYASLNLQGWKHSKVTVIKNLELHPNIEDLQSQILQDLTGIKHTVRDCQSGQQELKSTIEKEIVFIYMDNILKRGHLESLLPKEITGPKKLRILVTARKTTVSGVFESCGIKPCKLHLIESLSVEASLQLLCRKIDREKDTNFIVSERPQAKMIAQKLSCCPLFVEVVGAYLRKRNNKVEAYEKVCDWLRDGEDFSCDKEDGFDESRILFAYHELRPSAQEAFLDICSFFSDWEWDEVACIVGQEELDCLQEGALIKRVEVEKGYEFKRKVGRIHIHDLMLSAGRKKSKDNRFRSADDFSMALKNEEVLHQTRGVWLKCENMPYHVSAEILDKMSESLRIFAMGDMTIVDGQCIKRFDKLKFLQVGTVPNLAIDILKLEHLNFLDCSFRNDIWSPPKNLNGLQVLKLCSSDGLPARRNIHVTIEFGHLNKLKHLALSGFHIKEISSFLKVYSLHKLKLSGIQGMKELPGSLGKLQSLQELYLLHCMDLKQLPTGFGEMNALTTVDLQNCNSLQELPCDFDKLLALQSLNLSHCSSLLGLPEGLGNLPSLTYINVYGCALLISLPHRIAELSLLRGRISFDWCSALKEIPEDICKLTMLTSLSLQGCKSLRELPVDFNGLTCLEELVLDQCESLQGLCTDFRSLVRLKTLNMSRCKSLKMLPVGFSELTCLQELVLKQCESLQELCNDFHCLVGLRRLNMSGCKRLSRLPQNFGKLGCLERLVLSECDKLEELSDDFGCLGALQHLTLSRCKSLSKLPDCFGKLDCLKTLNLSGCDKLEELCTTFSFLRALKYLTVSRCKSLSKLPDCFGQLGCLERLDLSMCSKLEELSSDFHCLSSLIALDLSNCESLGGKWMDSVGAIQSLWRLNIAVSESMIQWWMEMQRRKEEWHFVVVTDPFWERTAEGNREVLLRGMISKMFDEEGLLIDIHQRPFCSSSVLPDTNLVLIIHSQGQIDDNLLAKIRQPLASTSKVLSIIYVGRDFSLLPSDVTDRILAYTPPNSRISLFFDKFCAAFPSVYFGIKVFCSSNSLEGKGIKCPSIWQDISYILNEVASLISNPRESNVEILKAVLQSDFLLNKSQQVKVADLQGKVILLLYTSLTMLEMRHSVFKDVYIKMQGKHRHLVEVVWIPCWNNRIQWDEFKRAVADAPWPVIPNPWLILHASSHFFFLLEAPATTTKFFRVVVVDSKGRISNKDALPMIERWGLEAYPFSQSREEELRKSEWENAFNYNQFVFQNLDFTQTNVREASSCREMMLLCVGEPDKMLEFITELDYALEKLKGHFQVFNAWWRDFSYLTEADETKIRKICTIPCISLLEACRFWQRIQYLCNDLTKMGEEEQIVQVRRMVFGLVSAEVGSREENEIRVIVVDKNGEMVSGKGKEVVEALWQCGENDSKLLSEIKIKGVRQVLKRQWKDGIVHPEHHSQHLLLRADYNYVTLRPQCSVCSRGSLYDFYQCSVCGNYVACDKCINS</sequence>
<dbReference type="SUPFAM" id="SSF52047">
    <property type="entry name" value="RNI-like"/>
    <property type="match status" value="1"/>
</dbReference>
<dbReference type="InterPro" id="IPR032675">
    <property type="entry name" value="LRR_dom_sf"/>
</dbReference>
<organism evidence="4 5">
    <name type="scientific">Taxus chinensis</name>
    <name type="common">Chinese yew</name>
    <name type="synonym">Taxus wallichiana var. chinensis</name>
    <dbReference type="NCBI Taxonomy" id="29808"/>
    <lineage>
        <taxon>Eukaryota</taxon>
        <taxon>Viridiplantae</taxon>
        <taxon>Streptophyta</taxon>
        <taxon>Embryophyta</taxon>
        <taxon>Tracheophyta</taxon>
        <taxon>Spermatophyta</taxon>
        <taxon>Pinopsida</taxon>
        <taxon>Pinidae</taxon>
        <taxon>Conifers II</taxon>
        <taxon>Cupressales</taxon>
        <taxon>Taxaceae</taxon>
        <taxon>Taxus</taxon>
    </lineage>
</organism>
<comment type="caution">
    <text evidence="4">The sequence shown here is derived from an EMBL/GenBank/DDBJ whole genome shotgun (WGS) entry which is preliminary data.</text>
</comment>
<dbReference type="GO" id="GO:0006952">
    <property type="term" value="P:defense response"/>
    <property type="evidence" value="ECO:0007669"/>
    <property type="project" value="UniProtKB-KW"/>
</dbReference>
<protein>
    <recommendedName>
        <fullName evidence="6">NB-ARC domain-containing protein</fullName>
    </recommendedName>
</protein>
<dbReference type="PRINTS" id="PR00364">
    <property type="entry name" value="DISEASERSIST"/>
</dbReference>
<evidence type="ECO:0000313" key="5">
    <source>
        <dbReference type="Proteomes" id="UP000824469"/>
    </source>
</evidence>
<evidence type="ECO:0000313" key="4">
    <source>
        <dbReference type="EMBL" id="KAH9289875.1"/>
    </source>
</evidence>
<keyword evidence="1" id="KW-0677">Repeat</keyword>
<dbReference type="InterPro" id="IPR002182">
    <property type="entry name" value="NB-ARC"/>
</dbReference>
<dbReference type="Gene3D" id="3.40.50.300">
    <property type="entry name" value="P-loop containing nucleotide triphosphate hydrolases"/>
    <property type="match status" value="1"/>
</dbReference>
<dbReference type="Pfam" id="PF00931">
    <property type="entry name" value="NB-ARC"/>
    <property type="match status" value="1"/>
</dbReference>
<gene>
    <name evidence="4" type="ORF">KI387_033992</name>
</gene>
<dbReference type="InterPro" id="IPR027417">
    <property type="entry name" value="P-loop_NTPase"/>
</dbReference>
<dbReference type="SUPFAM" id="SSF52540">
    <property type="entry name" value="P-loop containing nucleoside triphosphate hydrolases"/>
    <property type="match status" value="1"/>
</dbReference>
<proteinExistence type="predicted"/>
<keyword evidence="5" id="KW-1185">Reference proteome</keyword>
<dbReference type="Pfam" id="PF23598">
    <property type="entry name" value="LRR_14"/>
    <property type="match status" value="1"/>
</dbReference>
<evidence type="ECO:0008006" key="6">
    <source>
        <dbReference type="Google" id="ProtNLM"/>
    </source>
</evidence>
<feature type="non-terminal residue" evidence="4">
    <location>
        <position position="1710"/>
    </location>
</feature>
<accession>A0AA38BTR0</accession>
<dbReference type="PANTHER" id="PTHR36766">
    <property type="entry name" value="PLANT BROAD-SPECTRUM MILDEW RESISTANCE PROTEIN RPW8"/>
    <property type="match status" value="1"/>
</dbReference>
<dbReference type="Gene3D" id="3.80.10.10">
    <property type="entry name" value="Ribonuclease Inhibitor"/>
    <property type="match status" value="2"/>
</dbReference>
<evidence type="ECO:0000259" key="3">
    <source>
        <dbReference type="Pfam" id="PF23598"/>
    </source>
</evidence>